<sequence length="429" mass="49797">MEIDRTKQLEDLVHKVGLIGRARSESISDYDFAHLHTELSNLVLSGSGLLMEQKILAGLRFKQIKVRYSDIPEAHANTFRWIFQTPETPKPSTLRIKFLGWMEQSVVGQDIYWVGGKPGSGKSTLMKFICDHPRTKKALQEGLLQTLLYEILRKFPNLIREILPQRWSNTDQEPWTHVELLEAFRKLQHVLKSSARFCFFIDGLDECGGEPQDILEILREFSTFGNVRMCVSSRPWLVFTLAFDDHTDRRLYLQDLTRDDIALYVRNKLIDDPTFAQARKKDDRYQELVVEIVERAQGVFFWVFLVVRSLLDGLTNADTLKTLQTRLRRLPTDLEAFFQHILDSIDDLYQPQMGRTFQVALAGMAPLLLLLYSVLDDLEYESAFTLKLKMRPHDDYYVTARETLDTKTNSNTDIAVRENDMQKRIAART</sequence>
<feature type="non-terminal residue" evidence="3">
    <location>
        <position position="429"/>
    </location>
</feature>
<dbReference type="OrthoDB" id="443402at2759"/>
<dbReference type="PANTHER" id="PTHR10039:SF5">
    <property type="entry name" value="NACHT DOMAIN-CONTAINING PROTEIN"/>
    <property type="match status" value="1"/>
</dbReference>
<reference evidence="3 4" key="1">
    <citation type="journal article" date="2016" name="Nat. Commun.">
        <title>Ectomycorrhizal ecology is imprinted in the genome of the dominant symbiotic fungus Cenococcum geophilum.</title>
        <authorList>
            <consortium name="DOE Joint Genome Institute"/>
            <person name="Peter M."/>
            <person name="Kohler A."/>
            <person name="Ohm R.A."/>
            <person name="Kuo A."/>
            <person name="Krutzmann J."/>
            <person name="Morin E."/>
            <person name="Arend M."/>
            <person name="Barry K.W."/>
            <person name="Binder M."/>
            <person name="Choi C."/>
            <person name="Clum A."/>
            <person name="Copeland A."/>
            <person name="Grisel N."/>
            <person name="Haridas S."/>
            <person name="Kipfer T."/>
            <person name="LaButti K."/>
            <person name="Lindquist E."/>
            <person name="Lipzen A."/>
            <person name="Maire R."/>
            <person name="Meier B."/>
            <person name="Mihaltcheva S."/>
            <person name="Molinier V."/>
            <person name="Murat C."/>
            <person name="Poggeler S."/>
            <person name="Quandt C.A."/>
            <person name="Sperisen C."/>
            <person name="Tritt A."/>
            <person name="Tisserant E."/>
            <person name="Crous P.W."/>
            <person name="Henrissat B."/>
            <person name="Nehls U."/>
            <person name="Egli S."/>
            <person name="Spatafora J.W."/>
            <person name="Grigoriev I.V."/>
            <person name="Martin F.M."/>
        </authorList>
    </citation>
    <scope>NUCLEOTIDE SEQUENCE [LARGE SCALE GENOMIC DNA]</scope>
    <source>
        <strain evidence="3 4">CBS 207.34</strain>
    </source>
</reference>
<evidence type="ECO:0000313" key="4">
    <source>
        <dbReference type="Proteomes" id="UP000250140"/>
    </source>
</evidence>
<dbReference type="InterPro" id="IPR056884">
    <property type="entry name" value="NPHP3-like_N"/>
</dbReference>
<evidence type="ECO:0000313" key="3">
    <source>
        <dbReference type="EMBL" id="OCL02493.1"/>
    </source>
</evidence>
<keyword evidence="1" id="KW-0677">Repeat</keyword>
<organism evidence="3 4">
    <name type="scientific">Glonium stellatum</name>
    <dbReference type="NCBI Taxonomy" id="574774"/>
    <lineage>
        <taxon>Eukaryota</taxon>
        <taxon>Fungi</taxon>
        <taxon>Dikarya</taxon>
        <taxon>Ascomycota</taxon>
        <taxon>Pezizomycotina</taxon>
        <taxon>Dothideomycetes</taxon>
        <taxon>Pleosporomycetidae</taxon>
        <taxon>Gloniales</taxon>
        <taxon>Gloniaceae</taxon>
        <taxon>Glonium</taxon>
    </lineage>
</organism>
<dbReference type="Proteomes" id="UP000250140">
    <property type="component" value="Unassembled WGS sequence"/>
</dbReference>
<name>A0A8E2JME8_9PEZI</name>
<keyword evidence="4" id="KW-1185">Reference proteome</keyword>
<accession>A0A8E2JME8</accession>
<dbReference type="AlphaFoldDB" id="A0A8E2JME8"/>
<dbReference type="EMBL" id="KV750945">
    <property type="protein sequence ID" value="OCL02493.1"/>
    <property type="molecule type" value="Genomic_DNA"/>
</dbReference>
<evidence type="ECO:0000259" key="2">
    <source>
        <dbReference type="Pfam" id="PF24883"/>
    </source>
</evidence>
<dbReference type="InterPro" id="IPR027417">
    <property type="entry name" value="P-loop_NTPase"/>
</dbReference>
<dbReference type="PANTHER" id="PTHR10039">
    <property type="entry name" value="AMELOGENIN"/>
    <property type="match status" value="1"/>
</dbReference>
<evidence type="ECO:0000256" key="1">
    <source>
        <dbReference type="ARBA" id="ARBA00022737"/>
    </source>
</evidence>
<protein>
    <recommendedName>
        <fullName evidence="2">Nephrocystin 3-like N-terminal domain-containing protein</fullName>
    </recommendedName>
</protein>
<proteinExistence type="predicted"/>
<dbReference type="Gene3D" id="3.40.50.300">
    <property type="entry name" value="P-loop containing nucleotide triphosphate hydrolases"/>
    <property type="match status" value="1"/>
</dbReference>
<feature type="domain" description="Nephrocystin 3-like N-terminal" evidence="2">
    <location>
        <begin position="128"/>
        <end position="234"/>
    </location>
</feature>
<dbReference type="Pfam" id="PF24883">
    <property type="entry name" value="NPHP3_N"/>
    <property type="match status" value="1"/>
</dbReference>
<dbReference type="SUPFAM" id="SSF52540">
    <property type="entry name" value="P-loop containing nucleoside triphosphate hydrolases"/>
    <property type="match status" value="1"/>
</dbReference>
<gene>
    <name evidence="3" type="ORF">AOQ84DRAFT_382626</name>
</gene>